<protein>
    <submittedName>
        <fullName evidence="3">Uncharacterized protein</fullName>
    </submittedName>
</protein>
<dbReference type="EMBL" id="KQ964247">
    <property type="protein sequence ID" value="KXJ94510.1"/>
    <property type="molecule type" value="Genomic_DNA"/>
</dbReference>
<gene>
    <name evidence="3" type="ORF">Micbo1qcDRAFT_202361</name>
</gene>
<feature type="compositionally biased region" description="Polar residues" evidence="2">
    <location>
        <begin position="209"/>
        <end position="225"/>
    </location>
</feature>
<dbReference type="AlphaFoldDB" id="A0A136JBI1"/>
<name>A0A136JBI1_9PEZI</name>
<evidence type="ECO:0000256" key="2">
    <source>
        <dbReference type="SAM" id="MobiDB-lite"/>
    </source>
</evidence>
<dbReference type="InParanoid" id="A0A136JBI1"/>
<reference evidence="4" key="1">
    <citation type="submission" date="2016-02" db="EMBL/GenBank/DDBJ databases">
        <title>Draft genome sequence of Microdochium bolleyi, a fungal endophyte of beachgrass.</title>
        <authorList>
            <consortium name="DOE Joint Genome Institute"/>
            <person name="David A.S."/>
            <person name="May G."/>
            <person name="Haridas S."/>
            <person name="Lim J."/>
            <person name="Wang M."/>
            <person name="Labutti K."/>
            <person name="Lipzen A."/>
            <person name="Barry K."/>
            <person name="Grigoriev I.V."/>
        </authorList>
    </citation>
    <scope>NUCLEOTIDE SEQUENCE [LARGE SCALE GENOMIC DNA]</scope>
    <source>
        <strain evidence="4">J235TASD1</strain>
    </source>
</reference>
<evidence type="ECO:0000313" key="3">
    <source>
        <dbReference type="EMBL" id="KXJ94510.1"/>
    </source>
</evidence>
<feature type="region of interest" description="Disordered" evidence="2">
    <location>
        <begin position="66"/>
        <end position="92"/>
    </location>
</feature>
<evidence type="ECO:0000256" key="1">
    <source>
        <dbReference type="SAM" id="Coils"/>
    </source>
</evidence>
<feature type="compositionally biased region" description="Basic residues" evidence="2">
    <location>
        <begin position="449"/>
        <end position="463"/>
    </location>
</feature>
<keyword evidence="4" id="KW-1185">Reference proteome</keyword>
<keyword evidence="1" id="KW-0175">Coiled coil</keyword>
<feature type="compositionally biased region" description="Basic and acidic residues" evidence="2">
    <location>
        <begin position="384"/>
        <end position="394"/>
    </location>
</feature>
<proteinExistence type="predicted"/>
<feature type="compositionally biased region" description="Polar residues" evidence="2">
    <location>
        <begin position="78"/>
        <end position="92"/>
    </location>
</feature>
<dbReference type="STRING" id="196109.A0A136JBI1"/>
<organism evidence="3 4">
    <name type="scientific">Microdochium bolleyi</name>
    <dbReference type="NCBI Taxonomy" id="196109"/>
    <lineage>
        <taxon>Eukaryota</taxon>
        <taxon>Fungi</taxon>
        <taxon>Dikarya</taxon>
        <taxon>Ascomycota</taxon>
        <taxon>Pezizomycotina</taxon>
        <taxon>Sordariomycetes</taxon>
        <taxon>Xylariomycetidae</taxon>
        <taxon>Xylariales</taxon>
        <taxon>Microdochiaceae</taxon>
        <taxon>Microdochium</taxon>
    </lineage>
</organism>
<dbReference type="Proteomes" id="UP000070501">
    <property type="component" value="Unassembled WGS sequence"/>
</dbReference>
<dbReference type="InterPro" id="IPR016181">
    <property type="entry name" value="Acyl_CoA_acyltransferase"/>
</dbReference>
<feature type="region of interest" description="Disordered" evidence="2">
    <location>
        <begin position="170"/>
        <end position="236"/>
    </location>
</feature>
<sequence>MAFGWDNNPGKWPPWDEDQTSTVPKAAIVDAVKPVVPALETWAMSSKENIPTAKNNPMVEQGCLTPSNGETKPEKQIISPTKDITPTSQDDWTAPSNDGIKPALEQNNNPASSTTDIKKLKVVNKWNTWSRAQATKPMPDDLLYNPVKFASSAAPHGSLTIASPVLSEKKSEVLQETPHQQILPETRSAMDQQAPLPSTPLPHLRKQSHQQMSTGRQATSPQQEPGLQHTPAPSHALPQREISTLPQTPPQPATPISANIKVASLVSSHKAAQTEVIRAHEHETVDGSASKITAKANGVHGNANVTLRDTHAENVSDVELKNANHGPSMMSRLLENLERQQRVKNEAVAAKRREEAAAIEAAREKQRQKEEQLKLAIDEQAAEERDLATEKQPEVETAQHSQIPARPPTESQNLDRREEYSSSSQQALTESHFDPWSQTDPVAAEGNRKSRRLGLQKPEKRHGRLLEPIQYENARRLTENRTPRADLTALDAMTAKMAALRISPETFLTQIAAPTSMISKSVATSVANFAASDETVATTDVKIACHLRPAFKSDLRSVTAIYNQEVRTSHRTLDSHEVSESDMIRLFNKCKTSNAPFLVAVKGRPQPCHTVCSDIIIGLAFVEVLATGIGGSWDTCAATCGRVTLVVHPGYRKNRVGTAMLDLVISCCSQRHRPYQGYEFVNPDDDKRFVRPIDNLGRWYKLYFEVFIKSDISSSGRPAAERLRDHDEWWLCESLETRFCTLLIDHKEKMYRHKSDDEKGTYWLDRLTLQHECRDWKS</sequence>
<dbReference type="SUPFAM" id="SSF55729">
    <property type="entry name" value="Acyl-CoA N-acyltransferases (Nat)"/>
    <property type="match status" value="1"/>
</dbReference>
<dbReference type="OrthoDB" id="2129362at2759"/>
<evidence type="ECO:0000313" key="4">
    <source>
        <dbReference type="Proteomes" id="UP000070501"/>
    </source>
</evidence>
<accession>A0A136JBI1</accession>
<dbReference type="Gene3D" id="3.40.630.30">
    <property type="match status" value="1"/>
</dbReference>
<feature type="coiled-coil region" evidence="1">
    <location>
        <begin position="330"/>
        <end position="383"/>
    </location>
</feature>
<feature type="region of interest" description="Disordered" evidence="2">
    <location>
        <begin position="384"/>
        <end position="464"/>
    </location>
</feature>
<feature type="region of interest" description="Disordered" evidence="2">
    <location>
        <begin position="1"/>
        <end position="21"/>
    </location>
</feature>